<evidence type="ECO:0000313" key="2">
    <source>
        <dbReference type="EMBL" id="GFN76834.1"/>
    </source>
</evidence>
<proteinExistence type="predicted"/>
<keyword evidence="1" id="KW-0472">Membrane</keyword>
<comment type="caution">
    <text evidence="2">The sequence shown here is derived from an EMBL/GenBank/DDBJ whole genome shotgun (WGS) entry which is preliminary data.</text>
</comment>
<dbReference type="EMBL" id="BLXT01000427">
    <property type="protein sequence ID" value="GFN76834.1"/>
    <property type="molecule type" value="Genomic_DNA"/>
</dbReference>
<gene>
    <name evidence="2" type="ORF">PoB_000334000</name>
</gene>
<dbReference type="Proteomes" id="UP000735302">
    <property type="component" value="Unassembled WGS sequence"/>
</dbReference>
<name>A0AAV3Y186_9GAST</name>
<evidence type="ECO:0000313" key="3">
    <source>
        <dbReference type="Proteomes" id="UP000735302"/>
    </source>
</evidence>
<reference evidence="2 3" key="1">
    <citation type="journal article" date="2021" name="Elife">
        <title>Chloroplast acquisition without the gene transfer in kleptoplastic sea slugs, Plakobranchus ocellatus.</title>
        <authorList>
            <person name="Maeda T."/>
            <person name="Takahashi S."/>
            <person name="Yoshida T."/>
            <person name="Shimamura S."/>
            <person name="Takaki Y."/>
            <person name="Nagai Y."/>
            <person name="Toyoda A."/>
            <person name="Suzuki Y."/>
            <person name="Arimoto A."/>
            <person name="Ishii H."/>
            <person name="Satoh N."/>
            <person name="Nishiyama T."/>
            <person name="Hasebe M."/>
            <person name="Maruyama T."/>
            <person name="Minagawa J."/>
            <person name="Obokata J."/>
            <person name="Shigenobu S."/>
        </authorList>
    </citation>
    <scope>NUCLEOTIDE SEQUENCE [LARGE SCALE GENOMIC DNA]</scope>
</reference>
<accession>A0AAV3Y186</accession>
<keyword evidence="3" id="KW-1185">Reference proteome</keyword>
<keyword evidence="1" id="KW-0812">Transmembrane</keyword>
<evidence type="ECO:0000256" key="1">
    <source>
        <dbReference type="SAM" id="Phobius"/>
    </source>
</evidence>
<organism evidence="2 3">
    <name type="scientific">Plakobranchus ocellatus</name>
    <dbReference type="NCBI Taxonomy" id="259542"/>
    <lineage>
        <taxon>Eukaryota</taxon>
        <taxon>Metazoa</taxon>
        <taxon>Spiralia</taxon>
        <taxon>Lophotrochozoa</taxon>
        <taxon>Mollusca</taxon>
        <taxon>Gastropoda</taxon>
        <taxon>Heterobranchia</taxon>
        <taxon>Euthyneura</taxon>
        <taxon>Panpulmonata</taxon>
        <taxon>Sacoglossa</taxon>
        <taxon>Placobranchoidea</taxon>
        <taxon>Plakobranchidae</taxon>
        <taxon>Plakobranchus</taxon>
    </lineage>
</organism>
<dbReference type="AlphaFoldDB" id="A0AAV3Y186"/>
<sequence length="160" mass="18533">MTTRRRRRRKGWSLKKIEDDLIRQIQITQFRAIALVPDLHATQTSSRLVIQTRHYTTRHNEGRSSQRVGNAKFPQILIVRTNLDRFKALNNLSLEADPEAVSSNVTLRAGRCTQSLNGVFGCWWWWVMVALLMLRLHGDLMMVMMLTAVMARPITTTMLK</sequence>
<keyword evidence="1" id="KW-1133">Transmembrane helix</keyword>
<feature type="transmembrane region" description="Helical" evidence="1">
    <location>
        <begin position="116"/>
        <end position="134"/>
    </location>
</feature>
<protein>
    <submittedName>
        <fullName evidence="2">Uncharacterized protein</fullName>
    </submittedName>
</protein>